<organism evidence="2 3">
    <name type="scientific">Thermosporothrix hazakensis</name>
    <dbReference type="NCBI Taxonomy" id="644383"/>
    <lineage>
        <taxon>Bacteria</taxon>
        <taxon>Bacillati</taxon>
        <taxon>Chloroflexota</taxon>
        <taxon>Ktedonobacteria</taxon>
        <taxon>Ktedonobacterales</taxon>
        <taxon>Thermosporotrichaceae</taxon>
        <taxon>Thermosporothrix</taxon>
    </lineage>
</organism>
<keyword evidence="1" id="KW-0472">Membrane</keyword>
<dbReference type="Proteomes" id="UP000248806">
    <property type="component" value="Unassembled WGS sequence"/>
</dbReference>
<reference evidence="2 3" key="1">
    <citation type="submission" date="2018-06" db="EMBL/GenBank/DDBJ databases">
        <title>Genomic Encyclopedia of Archaeal and Bacterial Type Strains, Phase II (KMG-II): from individual species to whole genera.</title>
        <authorList>
            <person name="Goeker M."/>
        </authorList>
    </citation>
    <scope>NUCLEOTIDE SEQUENCE [LARGE SCALE GENOMIC DNA]</scope>
    <source>
        <strain evidence="2 3">ATCC BAA-1881</strain>
    </source>
</reference>
<comment type="caution">
    <text evidence="2">The sequence shown here is derived from an EMBL/GenBank/DDBJ whole genome shotgun (WGS) entry which is preliminary data.</text>
</comment>
<name>A0A326UEM9_THEHA</name>
<evidence type="ECO:0000313" key="2">
    <source>
        <dbReference type="EMBL" id="PZW36311.1"/>
    </source>
</evidence>
<proteinExistence type="predicted"/>
<gene>
    <name evidence="2" type="ORF">EI42_00485</name>
</gene>
<keyword evidence="1" id="KW-0812">Transmembrane</keyword>
<protein>
    <submittedName>
        <fullName evidence="2">Uncharacterized protein</fullName>
    </submittedName>
</protein>
<keyword evidence="1" id="KW-1133">Transmembrane helix</keyword>
<feature type="transmembrane region" description="Helical" evidence="1">
    <location>
        <begin position="132"/>
        <end position="155"/>
    </location>
</feature>
<accession>A0A326UEM9</accession>
<keyword evidence="3" id="KW-1185">Reference proteome</keyword>
<evidence type="ECO:0000313" key="3">
    <source>
        <dbReference type="Proteomes" id="UP000248806"/>
    </source>
</evidence>
<dbReference type="RefSeq" id="WP_111318459.1">
    <property type="nucleotide sequence ID" value="NZ_BIFX01000001.1"/>
</dbReference>
<dbReference type="EMBL" id="QKUF01000001">
    <property type="protein sequence ID" value="PZW36311.1"/>
    <property type="molecule type" value="Genomic_DNA"/>
</dbReference>
<evidence type="ECO:0000256" key="1">
    <source>
        <dbReference type="SAM" id="Phobius"/>
    </source>
</evidence>
<sequence>MKKYYPITPLPALRQEKPVLMPRTSLRSRLREQRSVYVLRSPVSCQQHVLPHCCSTPAVEDIPTAPEEDCFDIADIRTFPPPAFSATPSPAYLRSITPPPERLPVLSPSLVSQLSLKERCRRWLLRPGHLEVLFWLCGTALLVGVSVLVTLAALLRLGLLAH</sequence>
<dbReference type="AlphaFoldDB" id="A0A326UEM9"/>